<proteinExistence type="predicted"/>
<protein>
    <submittedName>
        <fullName evidence="2">Cupin domain protein</fullName>
    </submittedName>
</protein>
<name>L1N2S2_9BACT</name>
<reference evidence="2 3" key="1">
    <citation type="submission" date="2012-05" db="EMBL/GenBank/DDBJ databases">
        <authorList>
            <person name="Weinstock G."/>
            <person name="Sodergren E."/>
            <person name="Lobos E.A."/>
            <person name="Fulton L."/>
            <person name="Fulton R."/>
            <person name="Courtney L."/>
            <person name="Fronick C."/>
            <person name="O'Laughlin M."/>
            <person name="Godfrey J."/>
            <person name="Wilson R.M."/>
            <person name="Miner T."/>
            <person name="Farmer C."/>
            <person name="Delehaunty K."/>
            <person name="Cordes M."/>
            <person name="Minx P."/>
            <person name="Tomlinson C."/>
            <person name="Chen J."/>
            <person name="Wollam A."/>
            <person name="Pepin K.H."/>
            <person name="Bhonagiri V."/>
            <person name="Zhang X."/>
            <person name="Suruliraj S."/>
            <person name="Warren W."/>
            <person name="Mitreva M."/>
            <person name="Mardis E.R."/>
            <person name="Wilson R.K."/>
        </authorList>
    </citation>
    <scope>NUCLEOTIDE SEQUENCE [LARGE SCALE GENOMIC DNA]</scope>
    <source>
        <strain evidence="2 3">F0055</strain>
    </source>
</reference>
<dbReference type="PANTHER" id="PTHR37694:SF1">
    <property type="entry name" value="SLR8022 PROTEIN"/>
    <property type="match status" value="1"/>
</dbReference>
<dbReference type="STRING" id="1127699.HMPREF9151_02114"/>
<gene>
    <name evidence="2" type="ORF">HMPREF9151_02114</name>
</gene>
<comment type="caution">
    <text evidence="2">The sequence shown here is derived from an EMBL/GenBank/DDBJ whole genome shotgun (WGS) entry which is preliminary data.</text>
</comment>
<accession>L1N2S2</accession>
<dbReference type="HOGENOM" id="CLU_141446_2_0_10"/>
<dbReference type="PANTHER" id="PTHR37694">
    <property type="entry name" value="SLR8022 PROTEIN"/>
    <property type="match status" value="1"/>
</dbReference>
<sequence>MDQKIEKAKVLVPNEVINYADGGIVSKEFAHSNAGSITFFAFDEGQGLSEHSAPFDATVEVIDGEAEVRIDGIAYTVKTGEMIIMPANHPHALHAHKRFKMVLTMIRG</sequence>
<dbReference type="InterPro" id="IPR011051">
    <property type="entry name" value="RmlC_Cupin_sf"/>
</dbReference>
<keyword evidence="3" id="KW-1185">Reference proteome</keyword>
<evidence type="ECO:0000259" key="1">
    <source>
        <dbReference type="Pfam" id="PF07883"/>
    </source>
</evidence>
<feature type="domain" description="Cupin type-2" evidence="1">
    <location>
        <begin position="40"/>
        <end position="105"/>
    </location>
</feature>
<dbReference type="CDD" id="cd02230">
    <property type="entry name" value="cupin_HP0902-like"/>
    <property type="match status" value="1"/>
</dbReference>
<organism evidence="2 3">
    <name type="scientific">Hoylesella saccharolytica F0055</name>
    <dbReference type="NCBI Taxonomy" id="1127699"/>
    <lineage>
        <taxon>Bacteria</taxon>
        <taxon>Pseudomonadati</taxon>
        <taxon>Bacteroidota</taxon>
        <taxon>Bacteroidia</taxon>
        <taxon>Bacteroidales</taxon>
        <taxon>Prevotellaceae</taxon>
        <taxon>Hoylesella</taxon>
    </lineage>
</organism>
<dbReference type="PATRIC" id="fig|1127699.3.peg.1930"/>
<dbReference type="Proteomes" id="UP000010433">
    <property type="component" value="Unassembled WGS sequence"/>
</dbReference>
<dbReference type="OrthoDB" id="1121052at2"/>
<dbReference type="InterPro" id="IPR013096">
    <property type="entry name" value="Cupin_2"/>
</dbReference>
<dbReference type="InterPro" id="IPR014710">
    <property type="entry name" value="RmlC-like_jellyroll"/>
</dbReference>
<dbReference type="EMBL" id="AMEP01000138">
    <property type="protein sequence ID" value="EKX97516.1"/>
    <property type="molecule type" value="Genomic_DNA"/>
</dbReference>
<dbReference type="AlphaFoldDB" id="L1N2S2"/>
<evidence type="ECO:0000313" key="3">
    <source>
        <dbReference type="Proteomes" id="UP000010433"/>
    </source>
</evidence>
<dbReference type="SUPFAM" id="SSF51182">
    <property type="entry name" value="RmlC-like cupins"/>
    <property type="match status" value="1"/>
</dbReference>
<evidence type="ECO:0000313" key="2">
    <source>
        <dbReference type="EMBL" id="EKX97516.1"/>
    </source>
</evidence>
<dbReference type="Pfam" id="PF07883">
    <property type="entry name" value="Cupin_2"/>
    <property type="match status" value="1"/>
</dbReference>
<dbReference type="RefSeq" id="WP_009160975.1">
    <property type="nucleotide sequence ID" value="NZ_KB290959.1"/>
</dbReference>
<dbReference type="Gene3D" id="2.60.120.10">
    <property type="entry name" value="Jelly Rolls"/>
    <property type="match status" value="1"/>
</dbReference>